<evidence type="ECO:0000313" key="2">
    <source>
        <dbReference type="Proteomes" id="UP000465866"/>
    </source>
</evidence>
<keyword evidence="1" id="KW-0456">Lyase</keyword>
<organism evidence="1 2">
    <name type="scientific">Mycobacterium cookii</name>
    <dbReference type="NCBI Taxonomy" id="1775"/>
    <lineage>
        <taxon>Bacteria</taxon>
        <taxon>Bacillati</taxon>
        <taxon>Actinomycetota</taxon>
        <taxon>Actinomycetes</taxon>
        <taxon>Mycobacteriales</taxon>
        <taxon>Mycobacteriaceae</taxon>
        <taxon>Mycobacterium</taxon>
    </lineage>
</organism>
<protein>
    <submittedName>
        <fullName evidence="1">Chorismate pyruvate-lyase</fullName>
    </submittedName>
</protein>
<keyword evidence="1" id="KW-0670">Pyruvate</keyword>
<sequence length="197" mass="21480">MIPDIHLNDGLGYAGAPDPVECMLTDDEIRTLNRDLRILIASNGTLTRILGIVADDEIFVQILEQQVHETMPGTSGPEQPPDGRLLRRRILLRGRSSGHAYVAAESLIAMDLLPPAMTTSLTKTDCPIGEILAASRLETFKEAADVWVGPSPGWLAGSGCETPGAKTVGRRYRLISGGRPVMIITEYFLRNIFRDPS</sequence>
<dbReference type="Gene3D" id="3.40.1410.10">
    <property type="entry name" value="Chorismate lyase-like"/>
    <property type="match status" value="1"/>
</dbReference>
<keyword evidence="2" id="KW-1185">Reference proteome</keyword>
<dbReference type="InterPro" id="IPR028978">
    <property type="entry name" value="Chorismate_lyase_/UTRA_dom_sf"/>
</dbReference>
<dbReference type="AlphaFoldDB" id="A0A7I7KUU2"/>
<evidence type="ECO:0000313" key="1">
    <source>
        <dbReference type="EMBL" id="BBX45466.1"/>
    </source>
</evidence>
<gene>
    <name evidence="1" type="ORF">MCOO_14810</name>
</gene>
<dbReference type="Proteomes" id="UP000465866">
    <property type="component" value="Chromosome"/>
</dbReference>
<name>A0A7I7KUU2_9MYCO</name>
<accession>A0A7I7KUU2</accession>
<dbReference type="InterPro" id="IPR002800">
    <property type="entry name" value="Rv2949c-like"/>
</dbReference>
<dbReference type="GO" id="GO:0016829">
    <property type="term" value="F:lyase activity"/>
    <property type="evidence" value="ECO:0007669"/>
    <property type="project" value="UniProtKB-KW"/>
</dbReference>
<dbReference type="SUPFAM" id="SSF64288">
    <property type="entry name" value="Chorismate lyase-like"/>
    <property type="match status" value="1"/>
</dbReference>
<dbReference type="EMBL" id="AP022569">
    <property type="protein sequence ID" value="BBX45466.1"/>
    <property type="molecule type" value="Genomic_DNA"/>
</dbReference>
<dbReference type="Pfam" id="PF01947">
    <property type="entry name" value="Rv2949c-like"/>
    <property type="match status" value="1"/>
</dbReference>
<dbReference type="KEGG" id="mcoo:MCOO_14810"/>
<reference evidence="1 2" key="1">
    <citation type="journal article" date="2019" name="Emerg. Microbes Infect.">
        <title>Comprehensive subspecies identification of 175 nontuberculous mycobacteria species based on 7547 genomic profiles.</title>
        <authorList>
            <person name="Matsumoto Y."/>
            <person name="Kinjo T."/>
            <person name="Motooka D."/>
            <person name="Nabeya D."/>
            <person name="Jung N."/>
            <person name="Uechi K."/>
            <person name="Horii T."/>
            <person name="Iida T."/>
            <person name="Fujita J."/>
            <person name="Nakamura S."/>
        </authorList>
    </citation>
    <scope>NUCLEOTIDE SEQUENCE [LARGE SCALE GENOMIC DNA]</scope>
    <source>
        <strain evidence="1 2">JCM 12404</strain>
    </source>
</reference>
<proteinExistence type="predicted"/>